<accession>A0A6I6SJN5</accession>
<sequence length="270" mass="29146">MAVPRSRNDRSTTREAGCPSEILRYMTFCTITSKRVRPMNTPNCLKAVPALLRGVAVAVMIGPMAASASAASGGKVVFGELFTPASGWAVETIDAYVLSRAGCLEGLTRMDYDATIKPALAESWEQVSPTEWEFQLREGVTFNDGTALTPQVVSDQLNRLLNVATPPPGFSPSVIESVEPAGERTVRIVTKAPDVFVPNRLANPNTGILSPAAFAGDRINPVGHCTGPFEIVREIPRQGLELKRNENYWGARCSWPKERCATSPTGKCVP</sequence>
<dbReference type="PANTHER" id="PTHR30290">
    <property type="entry name" value="PERIPLASMIC BINDING COMPONENT OF ABC TRANSPORTER"/>
    <property type="match status" value="1"/>
</dbReference>
<dbReference type="Pfam" id="PF00496">
    <property type="entry name" value="SBP_bac_5"/>
    <property type="match status" value="1"/>
</dbReference>
<reference evidence="2 3" key="1">
    <citation type="submission" date="2019-01" db="EMBL/GenBank/DDBJ databases">
        <title>Complete genome of a denitifying bacterium Halomons sp. BC-M4-5.</title>
        <authorList>
            <person name="Wang L."/>
            <person name="Shao Z."/>
        </authorList>
    </citation>
    <scope>NUCLEOTIDE SEQUENCE [LARGE SCALE GENOMIC DNA]</scope>
    <source>
        <strain evidence="2 3">BC-M4-5</strain>
    </source>
</reference>
<evidence type="ECO:0000313" key="3">
    <source>
        <dbReference type="Proteomes" id="UP000464013"/>
    </source>
</evidence>
<dbReference type="Gene3D" id="3.40.190.10">
    <property type="entry name" value="Periplasmic binding protein-like II"/>
    <property type="match status" value="1"/>
</dbReference>
<evidence type="ECO:0000259" key="1">
    <source>
        <dbReference type="Pfam" id="PF00496"/>
    </source>
</evidence>
<gene>
    <name evidence="2" type="ORF">EKK97_16670</name>
</gene>
<organism evidence="2 3">
    <name type="scientific">Billgrantia tianxiuensis</name>
    <dbReference type="NCBI Taxonomy" id="2497861"/>
    <lineage>
        <taxon>Bacteria</taxon>
        <taxon>Pseudomonadati</taxon>
        <taxon>Pseudomonadota</taxon>
        <taxon>Gammaproteobacteria</taxon>
        <taxon>Oceanospirillales</taxon>
        <taxon>Halomonadaceae</taxon>
        <taxon>Billgrantia</taxon>
    </lineage>
</organism>
<dbReference type="Proteomes" id="UP000464013">
    <property type="component" value="Chromosome"/>
</dbReference>
<dbReference type="KEGG" id="htx:EKK97_16670"/>
<dbReference type="GO" id="GO:1904680">
    <property type="term" value="F:peptide transmembrane transporter activity"/>
    <property type="evidence" value="ECO:0007669"/>
    <property type="project" value="TreeGrafter"/>
</dbReference>
<dbReference type="PANTHER" id="PTHR30290:SF65">
    <property type="entry name" value="MONOACYL PHOSPHATIDYLINOSITOL TETRAMANNOSIDE-BINDING PROTEIN LPQW-RELATED"/>
    <property type="match status" value="1"/>
</dbReference>
<keyword evidence="3" id="KW-1185">Reference proteome</keyword>
<dbReference type="AlphaFoldDB" id="A0A6I6SJN5"/>
<dbReference type="EMBL" id="CP035042">
    <property type="protein sequence ID" value="QHC50888.1"/>
    <property type="molecule type" value="Genomic_DNA"/>
</dbReference>
<protein>
    <recommendedName>
        <fullName evidence="1">Solute-binding protein family 5 domain-containing protein</fullName>
    </recommendedName>
</protein>
<evidence type="ECO:0000313" key="2">
    <source>
        <dbReference type="EMBL" id="QHC50888.1"/>
    </source>
</evidence>
<proteinExistence type="predicted"/>
<dbReference type="GO" id="GO:0015833">
    <property type="term" value="P:peptide transport"/>
    <property type="evidence" value="ECO:0007669"/>
    <property type="project" value="TreeGrafter"/>
</dbReference>
<dbReference type="InterPro" id="IPR039424">
    <property type="entry name" value="SBP_5"/>
</dbReference>
<feature type="domain" description="Solute-binding protein family 5" evidence="1">
    <location>
        <begin position="115"/>
        <end position="250"/>
    </location>
</feature>
<dbReference type="SUPFAM" id="SSF53850">
    <property type="entry name" value="Periplasmic binding protein-like II"/>
    <property type="match status" value="1"/>
</dbReference>
<dbReference type="InterPro" id="IPR000914">
    <property type="entry name" value="SBP_5_dom"/>
</dbReference>
<name>A0A6I6SJN5_9GAMM</name>